<evidence type="ECO:0000256" key="1">
    <source>
        <dbReference type="ARBA" id="ARBA00008857"/>
    </source>
</evidence>
<dbReference type="Proteomes" id="UP000294929">
    <property type="component" value="Unassembled WGS sequence"/>
</dbReference>
<dbReference type="Gene3D" id="1.10.150.130">
    <property type="match status" value="1"/>
</dbReference>
<name>A0A4R5WFI8_MYCMU</name>
<dbReference type="PANTHER" id="PTHR30349">
    <property type="entry name" value="PHAGE INTEGRASE-RELATED"/>
    <property type="match status" value="1"/>
</dbReference>
<dbReference type="EMBL" id="SDLO01000010">
    <property type="protein sequence ID" value="TDK88744.1"/>
    <property type="molecule type" value="Genomic_DNA"/>
</dbReference>
<dbReference type="InterPro" id="IPR010998">
    <property type="entry name" value="Integrase_recombinase_N"/>
</dbReference>
<dbReference type="InterPro" id="IPR002104">
    <property type="entry name" value="Integrase_catalytic"/>
</dbReference>
<keyword evidence="4" id="KW-0233">DNA recombination</keyword>
<dbReference type="InterPro" id="IPR004107">
    <property type="entry name" value="Integrase_SAM-like_N"/>
</dbReference>
<keyword evidence="3 5" id="KW-0238">DNA-binding</keyword>
<feature type="domain" description="Core-binding (CB)" evidence="7">
    <location>
        <begin position="1"/>
        <end position="80"/>
    </location>
</feature>
<accession>A0A4R5WFI8</accession>
<sequence>MLAQSWQLSLRARNMSKETLRAYAMSVTTFTRWCADTGARAELTRAAVEAYLSAQLDAGASAATARLRLAALQQFAGWCHEEGEIADNELKGIKTPKIDRTVTPALSAEQLRALLATCRAAGPINARDAALIRFMAETGTRAAETTALALTDVDVTGGTAIVHRGKGAKGRIVPFGAQTAAALDKWIRARRTLDGGTAALWLSARGTALSYAGLSRALKARADQANIAGFHLHVLRHTAATRWLAAGGSEQGLMAVAGWSSREMLDRYTSASTSQRAVAESRGLNLGDL</sequence>
<dbReference type="InterPro" id="IPR050090">
    <property type="entry name" value="Tyrosine_recombinase_XerCD"/>
</dbReference>
<comment type="caution">
    <text evidence="8">The sequence shown here is derived from an EMBL/GenBank/DDBJ whole genome shotgun (WGS) entry which is preliminary data.</text>
</comment>
<dbReference type="PROSITE" id="PS51898">
    <property type="entry name" value="TYR_RECOMBINASE"/>
    <property type="match status" value="1"/>
</dbReference>
<evidence type="ECO:0000313" key="8">
    <source>
        <dbReference type="EMBL" id="TDK88744.1"/>
    </source>
</evidence>
<dbReference type="Pfam" id="PF02899">
    <property type="entry name" value="Phage_int_SAM_1"/>
    <property type="match status" value="1"/>
</dbReference>
<dbReference type="InterPro" id="IPR013762">
    <property type="entry name" value="Integrase-like_cat_sf"/>
</dbReference>
<evidence type="ECO:0000256" key="2">
    <source>
        <dbReference type="ARBA" id="ARBA00022908"/>
    </source>
</evidence>
<keyword evidence="2" id="KW-0229">DNA integration</keyword>
<evidence type="ECO:0000256" key="4">
    <source>
        <dbReference type="ARBA" id="ARBA00023172"/>
    </source>
</evidence>
<dbReference type="OrthoDB" id="3183879at2"/>
<organism evidence="8 9">
    <name type="scientific">Mycolicibacterium mucogenicum</name>
    <name type="common">Mycobacterium mucogenicum</name>
    <dbReference type="NCBI Taxonomy" id="56689"/>
    <lineage>
        <taxon>Bacteria</taxon>
        <taxon>Bacillati</taxon>
        <taxon>Actinomycetota</taxon>
        <taxon>Actinomycetes</taxon>
        <taxon>Mycobacteriales</taxon>
        <taxon>Mycobacteriaceae</taxon>
        <taxon>Mycolicibacterium</taxon>
    </lineage>
</organism>
<dbReference type="InterPro" id="IPR011010">
    <property type="entry name" value="DNA_brk_join_enz"/>
</dbReference>
<dbReference type="CDD" id="cd00397">
    <property type="entry name" value="DNA_BRE_C"/>
    <property type="match status" value="1"/>
</dbReference>
<feature type="domain" description="Tyr recombinase" evidence="6">
    <location>
        <begin position="101"/>
        <end position="282"/>
    </location>
</feature>
<evidence type="ECO:0000256" key="5">
    <source>
        <dbReference type="PROSITE-ProRule" id="PRU01248"/>
    </source>
</evidence>
<dbReference type="GO" id="GO:0006310">
    <property type="term" value="P:DNA recombination"/>
    <property type="evidence" value="ECO:0007669"/>
    <property type="project" value="UniProtKB-KW"/>
</dbReference>
<proteinExistence type="inferred from homology"/>
<dbReference type="Gene3D" id="1.10.443.10">
    <property type="entry name" value="Intergrase catalytic core"/>
    <property type="match status" value="1"/>
</dbReference>
<dbReference type="GO" id="GO:0003677">
    <property type="term" value="F:DNA binding"/>
    <property type="evidence" value="ECO:0007669"/>
    <property type="project" value="UniProtKB-UniRule"/>
</dbReference>
<dbReference type="GO" id="GO:0015074">
    <property type="term" value="P:DNA integration"/>
    <property type="evidence" value="ECO:0007669"/>
    <property type="project" value="UniProtKB-KW"/>
</dbReference>
<dbReference type="PROSITE" id="PS51900">
    <property type="entry name" value="CB"/>
    <property type="match status" value="1"/>
</dbReference>
<evidence type="ECO:0000259" key="7">
    <source>
        <dbReference type="PROSITE" id="PS51900"/>
    </source>
</evidence>
<dbReference type="PANTHER" id="PTHR30349:SF64">
    <property type="entry name" value="PROPHAGE INTEGRASE INTD-RELATED"/>
    <property type="match status" value="1"/>
</dbReference>
<evidence type="ECO:0000313" key="9">
    <source>
        <dbReference type="Proteomes" id="UP000294929"/>
    </source>
</evidence>
<dbReference type="SUPFAM" id="SSF56349">
    <property type="entry name" value="DNA breaking-rejoining enzymes"/>
    <property type="match status" value="1"/>
</dbReference>
<evidence type="ECO:0000256" key="3">
    <source>
        <dbReference type="ARBA" id="ARBA00023125"/>
    </source>
</evidence>
<evidence type="ECO:0000259" key="6">
    <source>
        <dbReference type="PROSITE" id="PS51898"/>
    </source>
</evidence>
<dbReference type="InterPro" id="IPR044068">
    <property type="entry name" value="CB"/>
</dbReference>
<dbReference type="AlphaFoldDB" id="A0A4R5WFI8"/>
<reference evidence="8 9" key="1">
    <citation type="submission" date="2019-01" db="EMBL/GenBank/DDBJ databases">
        <title>High-quality-draft genome sequences of five non-tuberculosis mycobacteriaceae isolated from a nosocomial environment.</title>
        <authorList>
            <person name="Tiago I."/>
            <person name="Alarico S."/>
            <person name="Pereira S.G."/>
            <person name="Coelho C."/>
            <person name="Maranha A."/>
            <person name="Empadinhas N."/>
        </authorList>
    </citation>
    <scope>NUCLEOTIDE SEQUENCE [LARGE SCALE GENOMIC DNA]</scope>
    <source>
        <strain evidence="8 9">24AIII</strain>
    </source>
</reference>
<protein>
    <submittedName>
        <fullName evidence="8">Integrase</fullName>
    </submittedName>
</protein>
<gene>
    <name evidence="8" type="ORF">EUA03_14755</name>
</gene>
<comment type="similarity">
    <text evidence="1">Belongs to the 'phage' integrase family.</text>
</comment>
<dbReference type="Pfam" id="PF00589">
    <property type="entry name" value="Phage_integrase"/>
    <property type="match status" value="1"/>
</dbReference>